<keyword evidence="1" id="KW-0472">Membrane</keyword>
<accession>A0A1D8B400</accession>
<dbReference type="AlphaFoldDB" id="A0A1D8B400"/>
<keyword evidence="1" id="KW-1133">Transmembrane helix</keyword>
<organism evidence="2 3">
    <name type="scientific">Pauljensenia hongkongensis</name>
    <dbReference type="NCBI Taxonomy" id="178339"/>
    <lineage>
        <taxon>Bacteria</taxon>
        <taxon>Bacillati</taxon>
        <taxon>Actinomycetota</taxon>
        <taxon>Actinomycetes</taxon>
        <taxon>Actinomycetales</taxon>
        <taxon>Actinomycetaceae</taxon>
        <taxon>Pauljensenia</taxon>
    </lineage>
</organism>
<sequence length="177" mass="19801">MDRGLKFWRVFWDGVSEPRMTLAVFTSVNVVMTALHCCLLLTPLRVVFLVANFYTLGAFTLIVYPGVFLLLVLAVKPSPRISYGVKLVFSQMVASALTVIASIPLLRPCSDCCAVGALQCDLEIVSDHALFYHVFSYTSASIHSFVARPLFFLFFIPSSVYTLVLVLRVWKHSRADE</sequence>
<feature type="transmembrane region" description="Helical" evidence="1">
    <location>
        <begin position="87"/>
        <end position="106"/>
    </location>
</feature>
<dbReference type="Proteomes" id="UP000095214">
    <property type="component" value="Chromosome"/>
</dbReference>
<name>A0A1D8B400_9ACTO</name>
<dbReference type="KEGG" id="phon:BH719_08405"/>
<dbReference type="RefSeq" id="WP_034255405.1">
    <property type="nucleotide sequence ID" value="NZ_CP017298.1"/>
</dbReference>
<protein>
    <submittedName>
        <fullName evidence="2">Uncharacterized protein</fullName>
    </submittedName>
</protein>
<feature type="transmembrane region" description="Helical" evidence="1">
    <location>
        <begin position="21"/>
        <end position="42"/>
    </location>
</feature>
<gene>
    <name evidence="2" type="ORF">BH719_08405</name>
</gene>
<feature type="transmembrane region" description="Helical" evidence="1">
    <location>
        <begin position="150"/>
        <end position="170"/>
    </location>
</feature>
<dbReference type="EMBL" id="CP017298">
    <property type="protein sequence ID" value="AOS47856.1"/>
    <property type="molecule type" value="Genomic_DNA"/>
</dbReference>
<evidence type="ECO:0000313" key="2">
    <source>
        <dbReference type="EMBL" id="AOS47856.1"/>
    </source>
</evidence>
<proteinExistence type="predicted"/>
<evidence type="ECO:0000313" key="3">
    <source>
        <dbReference type="Proteomes" id="UP000095214"/>
    </source>
</evidence>
<feature type="transmembrane region" description="Helical" evidence="1">
    <location>
        <begin position="54"/>
        <end position="75"/>
    </location>
</feature>
<reference evidence="2 3" key="1">
    <citation type="submission" date="2016-09" db="EMBL/GenBank/DDBJ databases">
        <title>Complete genome sequence of Actinomyces hongkongensis HKU8.</title>
        <authorList>
            <person name="Gao Y.-X."/>
            <person name="Zhou Y.-Y."/>
            <person name="Xie Y."/>
            <person name="Wang M."/>
            <person name="Wang S.-J."/>
            <person name="Shen S.-G."/>
        </authorList>
    </citation>
    <scope>NUCLEOTIDE SEQUENCE [LARGE SCALE GENOMIC DNA]</scope>
    <source>
        <strain evidence="2 3">HKU8</strain>
    </source>
</reference>
<evidence type="ECO:0000256" key="1">
    <source>
        <dbReference type="SAM" id="Phobius"/>
    </source>
</evidence>
<keyword evidence="1" id="KW-0812">Transmembrane</keyword>
<keyword evidence="3" id="KW-1185">Reference proteome</keyword>